<organism evidence="1 2">
    <name type="scientific">Caldicellulosiruptor naganoensis</name>
    <dbReference type="NCBI Taxonomy" id="29324"/>
    <lineage>
        <taxon>Bacteria</taxon>
        <taxon>Bacillati</taxon>
        <taxon>Bacillota</taxon>
        <taxon>Bacillota incertae sedis</taxon>
        <taxon>Caldicellulosiruptorales</taxon>
        <taxon>Caldicellulosiruptoraceae</taxon>
        <taxon>Caldicellulosiruptor</taxon>
    </lineage>
</organism>
<evidence type="ECO:0000313" key="1">
    <source>
        <dbReference type="EMBL" id="WAM31637.1"/>
    </source>
</evidence>
<accession>A0ABY7BID6</accession>
<protein>
    <submittedName>
        <fullName evidence="1">Uncharacterized protein</fullName>
    </submittedName>
</protein>
<dbReference type="EMBL" id="CP113864">
    <property type="protein sequence ID" value="WAM31637.1"/>
    <property type="molecule type" value="Genomic_DNA"/>
</dbReference>
<dbReference type="RefSeq" id="WP_235374883.1">
    <property type="nucleotide sequence ID" value="NZ_CP113864.1"/>
</dbReference>
<gene>
    <name evidence="1" type="ORF">OTJ99_000064</name>
</gene>
<proteinExistence type="predicted"/>
<dbReference type="Proteomes" id="UP001164745">
    <property type="component" value="Chromosome"/>
</dbReference>
<reference evidence="1" key="1">
    <citation type="submission" date="2022-12" db="EMBL/GenBank/DDBJ databases">
        <authorList>
            <person name="Bing R.G."/>
            <person name="Willard D.J."/>
            <person name="Manesh M.J.H."/>
            <person name="Laemthong T."/>
            <person name="Crosby J.R."/>
            <person name="Kelly R.M."/>
        </authorList>
    </citation>
    <scope>NUCLEOTIDE SEQUENCE</scope>
    <source>
        <strain evidence="1">DSM 8991</strain>
    </source>
</reference>
<evidence type="ECO:0000313" key="2">
    <source>
        <dbReference type="Proteomes" id="UP001164745"/>
    </source>
</evidence>
<name>A0ABY7BID6_9FIRM</name>
<keyword evidence="2" id="KW-1185">Reference proteome</keyword>
<sequence>MKRQFKKAFLDEAVFMATAVLLLFLANVIFCLVNVKNQSQDGNASSCVALSQSSELKKIESKKPEIYVNVLRKNTKRVERCL</sequence>